<proteinExistence type="predicted"/>
<evidence type="ECO:0000313" key="1">
    <source>
        <dbReference type="EMBL" id="KAE9177555.1"/>
    </source>
</evidence>
<reference evidence="1 3" key="1">
    <citation type="submission" date="2018-08" db="EMBL/GenBank/DDBJ databases">
        <title>Genomic investigation of the strawberry pathogen Phytophthora fragariae indicates pathogenicity is determined by transcriptional variation in three key races.</title>
        <authorList>
            <person name="Adams T.M."/>
            <person name="Armitage A.D."/>
            <person name="Sobczyk M.K."/>
            <person name="Bates H.J."/>
            <person name="Dunwell J.M."/>
            <person name="Nellist C.F."/>
            <person name="Harrison R.J."/>
        </authorList>
    </citation>
    <scope>NUCLEOTIDE SEQUENCE [LARGE SCALE GENOMIC DNA]</scope>
    <source>
        <strain evidence="2 4">BC-23</strain>
        <strain evidence="1 3">NOV-27</strain>
    </source>
</reference>
<gene>
    <name evidence="2" type="ORF">PF004_g17071</name>
    <name evidence="1" type="ORF">PF005_g24441</name>
</gene>
<keyword evidence="3" id="KW-1185">Reference proteome</keyword>
<name>A0A6A3W7T1_9STRA</name>
<sequence>MLRPRKQAVSHSPIILAERKFQQQPAIMAKFAFFAAILLVLGAVQLAQAEDVPQDFAPLDPTEGSGFVNTALEESHAIQLKLGHFPVLQ</sequence>
<evidence type="ECO:0000313" key="2">
    <source>
        <dbReference type="EMBL" id="KAE9207281.1"/>
    </source>
</evidence>
<protein>
    <submittedName>
        <fullName evidence="1">Uncharacterized protein</fullName>
    </submittedName>
</protein>
<dbReference type="Proteomes" id="UP000476176">
    <property type="component" value="Unassembled WGS sequence"/>
</dbReference>
<evidence type="ECO:0000313" key="3">
    <source>
        <dbReference type="Proteomes" id="UP000433483"/>
    </source>
</evidence>
<evidence type="ECO:0000313" key="4">
    <source>
        <dbReference type="Proteomes" id="UP000476176"/>
    </source>
</evidence>
<comment type="caution">
    <text evidence="1">The sequence shown here is derived from an EMBL/GenBank/DDBJ whole genome shotgun (WGS) entry which is preliminary data.</text>
</comment>
<dbReference type="AlphaFoldDB" id="A0A6A3W7T1"/>
<organism evidence="1 3">
    <name type="scientific">Phytophthora fragariae</name>
    <dbReference type="NCBI Taxonomy" id="53985"/>
    <lineage>
        <taxon>Eukaryota</taxon>
        <taxon>Sar</taxon>
        <taxon>Stramenopiles</taxon>
        <taxon>Oomycota</taxon>
        <taxon>Peronosporomycetes</taxon>
        <taxon>Peronosporales</taxon>
        <taxon>Peronosporaceae</taxon>
        <taxon>Phytophthora</taxon>
    </lineage>
</organism>
<dbReference type="Proteomes" id="UP000433483">
    <property type="component" value="Unassembled WGS sequence"/>
</dbReference>
<dbReference type="EMBL" id="QXGB01002483">
    <property type="protein sequence ID" value="KAE9177555.1"/>
    <property type="molecule type" value="Genomic_DNA"/>
</dbReference>
<accession>A0A6A3W7T1</accession>
<dbReference type="EMBL" id="QXGC01001253">
    <property type="protein sequence ID" value="KAE9207281.1"/>
    <property type="molecule type" value="Genomic_DNA"/>
</dbReference>